<sequence>MKRLIALCTLASSLNLASAGEFVIASYGNVQAKDVQDLVTDGFTARFPADAWEIFIYSTAFTMKRRGQAICHAVVGVAPRRTYQFPRHHFSITRTATIKLEQWNDTEALAFETGCVRSAIINMMDIDPNDVHHPYKF</sequence>
<protein>
    <submittedName>
        <fullName evidence="2">Uncharacterized protein</fullName>
    </submittedName>
</protein>
<dbReference type="Proteomes" id="UP001208935">
    <property type="component" value="Unassembled WGS sequence"/>
</dbReference>
<keyword evidence="3" id="KW-1185">Reference proteome</keyword>
<accession>A0ABT3KQY5</accession>
<dbReference type="RefSeq" id="WP_265257286.1">
    <property type="nucleotide sequence ID" value="NZ_QZCV01000001.1"/>
</dbReference>
<proteinExistence type="predicted"/>
<evidence type="ECO:0000256" key="1">
    <source>
        <dbReference type="SAM" id="SignalP"/>
    </source>
</evidence>
<reference evidence="3" key="1">
    <citation type="submission" date="2023-07" db="EMBL/GenBank/DDBJ databases">
        <title>Verminephrobacter genomes.</title>
        <authorList>
            <person name="Lund M.B."/>
        </authorList>
    </citation>
    <scope>NUCLEOTIDE SEQUENCE [LARGE SCALE GENOMIC DNA]</scope>
    <source>
        <strain evidence="3">AtM5-05</strain>
    </source>
</reference>
<organism evidence="2 3">
    <name type="scientific">Verminephrobacter aporrectodeae subsp. tuberculatae</name>
    <dbReference type="NCBI Taxonomy" id="1110392"/>
    <lineage>
        <taxon>Bacteria</taxon>
        <taxon>Pseudomonadati</taxon>
        <taxon>Pseudomonadota</taxon>
        <taxon>Betaproteobacteria</taxon>
        <taxon>Burkholderiales</taxon>
        <taxon>Comamonadaceae</taxon>
        <taxon>Verminephrobacter</taxon>
    </lineage>
</organism>
<gene>
    <name evidence="2" type="ORF">D5039_05970</name>
</gene>
<comment type="caution">
    <text evidence="2">The sequence shown here is derived from an EMBL/GenBank/DDBJ whole genome shotgun (WGS) entry which is preliminary data.</text>
</comment>
<dbReference type="GeneID" id="77321525"/>
<evidence type="ECO:0000313" key="3">
    <source>
        <dbReference type="Proteomes" id="UP001208935"/>
    </source>
</evidence>
<evidence type="ECO:0000313" key="2">
    <source>
        <dbReference type="EMBL" id="MCW5320731.1"/>
    </source>
</evidence>
<feature type="signal peptide" evidence="1">
    <location>
        <begin position="1"/>
        <end position="19"/>
    </location>
</feature>
<name>A0ABT3KQY5_9BURK</name>
<keyword evidence="1" id="KW-0732">Signal</keyword>
<dbReference type="EMBL" id="QZCW01000001">
    <property type="protein sequence ID" value="MCW5320731.1"/>
    <property type="molecule type" value="Genomic_DNA"/>
</dbReference>
<feature type="chain" id="PRO_5045411196" evidence="1">
    <location>
        <begin position="20"/>
        <end position="137"/>
    </location>
</feature>